<organism evidence="2 3">
    <name type="scientific">Linum trigynum</name>
    <dbReference type="NCBI Taxonomy" id="586398"/>
    <lineage>
        <taxon>Eukaryota</taxon>
        <taxon>Viridiplantae</taxon>
        <taxon>Streptophyta</taxon>
        <taxon>Embryophyta</taxon>
        <taxon>Tracheophyta</taxon>
        <taxon>Spermatophyta</taxon>
        <taxon>Magnoliopsida</taxon>
        <taxon>eudicotyledons</taxon>
        <taxon>Gunneridae</taxon>
        <taxon>Pentapetalae</taxon>
        <taxon>rosids</taxon>
        <taxon>fabids</taxon>
        <taxon>Malpighiales</taxon>
        <taxon>Linaceae</taxon>
        <taxon>Linum</taxon>
    </lineage>
</organism>
<keyword evidence="3" id="KW-1185">Reference proteome</keyword>
<evidence type="ECO:0000313" key="3">
    <source>
        <dbReference type="Proteomes" id="UP001497516"/>
    </source>
</evidence>
<protein>
    <submittedName>
        <fullName evidence="2">Uncharacterized protein</fullName>
    </submittedName>
</protein>
<accession>A0AAV2DPY2</accession>
<proteinExistence type="predicted"/>
<dbReference type="AlphaFoldDB" id="A0AAV2DPY2"/>
<name>A0AAV2DPY2_9ROSI</name>
<feature type="compositionally biased region" description="Polar residues" evidence="1">
    <location>
        <begin position="19"/>
        <end position="29"/>
    </location>
</feature>
<sequence length="87" mass="9155">MTRRFISRPPPPPGRTPWETGSQRSSSLSIGEVGSENFTTMSREFNALVLAGSEHGATTGEGGAGGGITSRITTRCWAINYGRNGLG</sequence>
<dbReference type="Proteomes" id="UP001497516">
    <property type="component" value="Chromosome 3"/>
</dbReference>
<reference evidence="2 3" key="1">
    <citation type="submission" date="2024-04" db="EMBL/GenBank/DDBJ databases">
        <authorList>
            <person name="Fracassetti M."/>
        </authorList>
    </citation>
    <scope>NUCLEOTIDE SEQUENCE [LARGE SCALE GENOMIC DNA]</scope>
</reference>
<evidence type="ECO:0000313" key="2">
    <source>
        <dbReference type="EMBL" id="CAL1375595.1"/>
    </source>
</evidence>
<dbReference type="EMBL" id="OZ034816">
    <property type="protein sequence ID" value="CAL1375595.1"/>
    <property type="molecule type" value="Genomic_DNA"/>
</dbReference>
<evidence type="ECO:0000256" key="1">
    <source>
        <dbReference type="SAM" id="MobiDB-lite"/>
    </source>
</evidence>
<gene>
    <name evidence="2" type="ORF">LTRI10_LOCUS17383</name>
</gene>
<feature type="region of interest" description="Disordered" evidence="1">
    <location>
        <begin position="1"/>
        <end position="35"/>
    </location>
</feature>